<evidence type="ECO:0000256" key="1">
    <source>
        <dbReference type="NCBIfam" id="TIGR02362"/>
    </source>
</evidence>
<dbReference type="InterPro" id="IPR004006">
    <property type="entry name" value="DhaK_dom"/>
</dbReference>
<evidence type="ECO:0000313" key="4">
    <source>
        <dbReference type="Proteomes" id="UP000239663"/>
    </source>
</evidence>
<dbReference type="GO" id="GO:0019563">
    <property type="term" value="P:glycerol catabolic process"/>
    <property type="evidence" value="ECO:0007669"/>
    <property type="project" value="TreeGrafter"/>
</dbReference>
<comment type="caution">
    <text evidence="3">The sequence shown here is derived from an EMBL/GenBank/DDBJ whole genome shotgun (WGS) entry which is preliminary data.</text>
</comment>
<feature type="domain" description="DhaK" evidence="2">
    <location>
        <begin position="7"/>
        <end position="331"/>
    </location>
</feature>
<keyword evidence="4" id="KW-1185">Reference proteome</keyword>
<reference evidence="3 4" key="1">
    <citation type="submission" date="2017-12" db="EMBL/GenBank/DDBJ databases">
        <title>Taxonomic description and draft genome of Pradoshia cofamensis Gen. nov., sp. nov., a thermotolerant bacillale isolated from anterior gut of earthworm Eisenia fetida.</title>
        <authorList>
            <person name="Saha T."/>
            <person name="Chakraborty R."/>
        </authorList>
    </citation>
    <scope>NUCLEOTIDE SEQUENCE [LARGE SCALE GENOMIC DNA]</scope>
    <source>
        <strain evidence="3 4">EAG3</strain>
    </source>
</reference>
<dbReference type="Proteomes" id="UP000239663">
    <property type="component" value="Unassembled WGS sequence"/>
</dbReference>
<protein>
    <recommendedName>
        <fullName evidence="1">DhaKLM operon coactivator DhaQ</fullName>
    </recommendedName>
</protein>
<name>A0A2S7MYM0_9BACI</name>
<organism evidence="3 4">
    <name type="scientific">Pradoshia eiseniae</name>
    <dbReference type="NCBI Taxonomy" id="2064768"/>
    <lineage>
        <taxon>Bacteria</taxon>
        <taxon>Bacillati</taxon>
        <taxon>Bacillota</taxon>
        <taxon>Bacilli</taxon>
        <taxon>Bacillales</taxon>
        <taxon>Bacillaceae</taxon>
        <taxon>Pradoshia</taxon>
    </lineage>
</organism>
<gene>
    <name evidence="3" type="primary">dhaK2</name>
    <name evidence="3" type="ORF">CYL18_12865</name>
</gene>
<dbReference type="AlphaFoldDB" id="A0A2S7MYM0"/>
<dbReference type="SUPFAM" id="SSF82549">
    <property type="entry name" value="DAK1/DegV-like"/>
    <property type="match status" value="1"/>
</dbReference>
<accession>A0A2S7MYM0</accession>
<dbReference type="RefSeq" id="WP_104849922.1">
    <property type="nucleotide sequence ID" value="NZ_PKOZ01000007.1"/>
</dbReference>
<dbReference type="NCBIfam" id="TIGR02362">
    <property type="entry name" value="dhaK1b"/>
    <property type="match status" value="1"/>
</dbReference>
<proteinExistence type="predicted"/>
<dbReference type="Pfam" id="PF02733">
    <property type="entry name" value="Dak1"/>
    <property type="match status" value="1"/>
</dbReference>
<dbReference type="Gene3D" id="3.40.50.10440">
    <property type="entry name" value="Dihydroxyacetone kinase, domain 1"/>
    <property type="match status" value="1"/>
</dbReference>
<dbReference type="PANTHER" id="PTHR28629">
    <property type="entry name" value="TRIOKINASE/FMN CYCLASE"/>
    <property type="match status" value="1"/>
</dbReference>
<dbReference type="EMBL" id="PKOZ01000007">
    <property type="protein sequence ID" value="PQD94847.1"/>
    <property type="molecule type" value="Genomic_DNA"/>
</dbReference>
<evidence type="ECO:0000259" key="2">
    <source>
        <dbReference type="PROSITE" id="PS51481"/>
    </source>
</evidence>
<dbReference type="PANTHER" id="PTHR28629:SF4">
    <property type="entry name" value="TRIOKINASE_FMN CYCLASE"/>
    <property type="match status" value="1"/>
</dbReference>
<dbReference type="InterPro" id="IPR012735">
    <property type="entry name" value="DhaK_1b"/>
</dbReference>
<dbReference type="Gene3D" id="3.30.1180.20">
    <property type="entry name" value="Dihydroxyacetone kinase, domain 2"/>
    <property type="match status" value="1"/>
</dbReference>
<dbReference type="FunFam" id="3.40.50.10440:FF:000001">
    <property type="entry name" value="Dihydroxyacetone kinase, DhaK subunit"/>
    <property type="match status" value="1"/>
</dbReference>
<dbReference type="GO" id="GO:0005829">
    <property type="term" value="C:cytosol"/>
    <property type="evidence" value="ECO:0007669"/>
    <property type="project" value="TreeGrafter"/>
</dbReference>
<dbReference type="PROSITE" id="PS51481">
    <property type="entry name" value="DHAK"/>
    <property type="match status" value="1"/>
</dbReference>
<dbReference type="InterPro" id="IPR050861">
    <property type="entry name" value="Dihydroxyacetone_Kinase"/>
</dbReference>
<sequence length="332" mass="37149">MKKILNDVLGAVKDMLQGFYFEHKDRIGYDQENEIIYRKDLEELKEVILISGGGSGHEPAHFGYVGEGMLSMAVCGHIFVPPTAGQIEAAIRKVDKSKGILLIIKNFQADINSFLMAETRMKEEGWEVDHLIVNDDVSVEDDNSFEKRRRGVAGTVLVHKILGAAAMDGYTLQQLKELGEVVVSNLHTLGVALSPASNPASKETAFTLGEDEVFYGIGIHGERGYRKETFHSSEMLAIELMNKLKSHYRWKRGDAFAVLVNGLGAVPLMEQYVFANDIRRLCELEGLNIRFVKVGSQLTSLDMKGISLSLLKIEDSMWERWLKKDVKTAGWK</sequence>
<dbReference type="GO" id="GO:0004371">
    <property type="term" value="F:glycerone kinase activity"/>
    <property type="evidence" value="ECO:0007669"/>
    <property type="project" value="UniProtKB-UniRule"/>
</dbReference>
<dbReference type="OrthoDB" id="9806345at2"/>
<evidence type="ECO:0000313" key="3">
    <source>
        <dbReference type="EMBL" id="PQD94847.1"/>
    </source>
</evidence>